<keyword evidence="3" id="KW-1185">Reference proteome</keyword>
<proteinExistence type="predicted"/>
<name>A0A194W0F5_CYTMA</name>
<evidence type="ECO:0000313" key="2">
    <source>
        <dbReference type="EMBL" id="KUI69991.1"/>
    </source>
</evidence>
<sequence length="501" mass="55021">MYLSLTPTTLCEPPPLHSTSAGDSGARSLLAPFLKLLDTAACGSHQQPTPVSLPEMVPFGHEHHGDCVHTLPDEIQEGTLLFLLSNPLLLCLTADYLTPSSTVNLAATCRFFRSLVYGTPGVFRHLDLSQVRSAQFDIPPIDQGVQIWRNVQLDENLTEDDFYSGPLRGTFSALRRQHILQHVSTMVLDGLSVTAELIHEIIIDPSFSVRILSLRDVKNLNEPKLRAALQMAVRPSRPDGSPRLKGLYIFGAKDPPTLPVDTAAIGNGGNVTAASWIQRSHQALSAELHRPFDLWYDRKGTMVTRPVPMEWASTILACAGLISFDAVLCRGPRHFNSPAFGQVTIGPSNPPSPQVPSSWAVATHALAGCAECGLAPEGWTVWGDWGGTDGDDFTCRFPMLAPPPMHCSNTRVASSPTGADINPSKTSRSNGPQPRFIARCMECLRDRYCWGCNKWWCEKCQQMDQDSLYYKVRDGLCDGCLKGDNEVFSDGRTPHTPRFET</sequence>
<feature type="region of interest" description="Disordered" evidence="1">
    <location>
        <begin position="411"/>
        <end position="431"/>
    </location>
</feature>
<evidence type="ECO:0000256" key="1">
    <source>
        <dbReference type="SAM" id="MobiDB-lite"/>
    </source>
</evidence>
<protein>
    <recommendedName>
        <fullName evidence="4">F-box domain-containing protein</fullName>
    </recommendedName>
</protein>
<dbReference type="AlphaFoldDB" id="A0A194W0F5"/>
<evidence type="ECO:0000313" key="3">
    <source>
        <dbReference type="Proteomes" id="UP000078559"/>
    </source>
</evidence>
<dbReference type="Proteomes" id="UP000078559">
    <property type="component" value="Chromosome 5"/>
</dbReference>
<gene>
    <name evidence="2" type="ORF">VM1G_05271</name>
</gene>
<evidence type="ECO:0008006" key="4">
    <source>
        <dbReference type="Google" id="ProtNLM"/>
    </source>
</evidence>
<dbReference type="OrthoDB" id="5345494at2759"/>
<reference evidence="2" key="1">
    <citation type="submission" date="2014-12" db="EMBL/GenBank/DDBJ databases">
        <title>Genome Sequence of Valsa Canker Pathogens Uncovers a Specific Adaption of Colonization on Woody Bark.</title>
        <authorList>
            <person name="Yin Z."/>
            <person name="Liu H."/>
            <person name="Gao X."/>
            <person name="Li Z."/>
            <person name="Song N."/>
            <person name="Ke X."/>
            <person name="Dai Q."/>
            <person name="Wu Y."/>
            <person name="Sun Y."/>
            <person name="Xu J.-R."/>
            <person name="Kang Z.K."/>
            <person name="Wang L."/>
            <person name="Huang L."/>
        </authorList>
    </citation>
    <scope>NUCLEOTIDE SEQUENCE [LARGE SCALE GENOMIC DNA]</scope>
    <source>
        <strain evidence="2">03-8</strain>
    </source>
</reference>
<dbReference type="EMBL" id="CM003102">
    <property type="protein sequence ID" value="KUI69991.1"/>
    <property type="molecule type" value="Genomic_DNA"/>
</dbReference>
<organism evidence="2 3">
    <name type="scientific">Cytospora mali</name>
    <name type="common">Apple Valsa canker fungus</name>
    <name type="synonym">Valsa mali</name>
    <dbReference type="NCBI Taxonomy" id="578113"/>
    <lineage>
        <taxon>Eukaryota</taxon>
        <taxon>Fungi</taxon>
        <taxon>Dikarya</taxon>
        <taxon>Ascomycota</taxon>
        <taxon>Pezizomycotina</taxon>
        <taxon>Sordariomycetes</taxon>
        <taxon>Sordariomycetidae</taxon>
        <taxon>Diaporthales</taxon>
        <taxon>Cytosporaceae</taxon>
        <taxon>Cytospora</taxon>
    </lineage>
</organism>
<accession>A0A194W0F5</accession>